<keyword evidence="1" id="KW-0472">Membrane</keyword>
<dbReference type="SMR" id="A0A445M0D3"/>
<dbReference type="EMBL" id="QZWG01000001">
    <property type="protein sequence ID" value="RZC29035.1"/>
    <property type="molecule type" value="Genomic_DNA"/>
</dbReference>
<comment type="caution">
    <text evidence="2">The sequence shown here is derived from an EMBL/GenBank/DDBJ whole genome shotgun (WGS) entry which is preliminary data.</text>
</comment>
<protein>
    <submittedName>
        <fullName evidence="2">Serine/threonine-protein kinase PRP4-like isoform B</fullName>
    </submittedName>
</protein>
<dbReference type="AlphaFoldDB" id="A0A445M0D3"/>
<keyword evidence="2" id="KW-0418">Kinase</keyword>
<reference evidence="2 3" key="1">
    <citation type="submission" date="2018-09" db="EMBL/GenBank/DDBJ databases">
        <title>A high-quality reference genome of wild soybean provides a powerful tool to mine soybean genomes.</title>
        <authorList>
            <person name="Xie M."/>
            <person name="Chung C.Y.L."/>
            <person name="Li M.-W."/>
            <person name="Wong F.-L."/>
            <person name="Chan T.-F."/>
            <person name="Lam H.-M."/>
        </authorList>
    </citation>
    <scope>NUCLEOTIDE SEQUENCE [LARGE SCALE GENOMIC DNA]</scope>
    <source>
        <strain evidence="3">cv. W05</strain>
        <tissue evidence="2">Hypocotyl of etiolated seedlings</tissue>
    </source>
</reference>
<dbReference type="Proteomes" id="UP000289340">
    <property type="component" value="Chromosome 1"/>
</dbReference>
<sequence>MFLNFLLLHILMNLHCVLFMAGHFGGIPLEVFGCILEANLISINMARRQLTKAYNDDGVQCDACRRYVTRHVHELHTPGPFVGLRAECFELAAHVDDVVAVF</sequence>
<feature type="transmembrane region" description="Helical" evidence="1">
    <location>
        <begin position="6"/>
        <end position="27"/>
    </location>
</feature>
<name>A0A445M0D3_GLYSO</name>
<dbReference type="GO" id="GO:0016301">
    <property type="term" value="F:kinase activity"/>
    <property type="evidence" value="ECO:0007669"/>
    <property type="project" value="UniProtKB-KW"/>
</dbReference>
<keyword evidence="3" id="KW-1185">Reference proteome</keyword>
<accession>A0A445M0D3</accession>
<evidence type="ECO:0000256" key="1">
    <source>
        <dbReference type="SAM" id="Phobius"/>
    </source>
</evidence>
<gene>
    <name evidence="2" type="ORF">D0Y65_000848</name>
</gene>
<keyword evidence="1" id="KW-0812">Transmembrane</keyword>
<organism evidence="2 3">
    <name type="scientific">Glycine soja</name>
    <name type="common">Wild soybean</name>
    <dbReference type="NCBI Taxonomy" id="3848"/>
    <lineage>
        <taxon>Eukaryota</taxon>
        <taxon>Viridiplantae</taxon>
        <taxon>Streptophyta</taxon>
        <taxon>Embryophyta</taxon>
        <taxon>Tracheophyta</taxon>
        <taxon>Spermatophyta</taxon>
        <taxon>Magnoliopsida</taxon>
        <taxon>eudicotyledons</taxon>
        <taxon>Gunneridae</taxon>
        <taxon>Pentapetalae</taxon>
        <taxon>rosids</taxon>
        <taxon>fabids</taxon>
        <taxon>Fabales</taxon>
        <taxon>Fabaceae</taxon>
        <taxon>Papilionoideae</taxon>
        <taxon>50 kb inversion clade</taxon>
        <taxon>NPAAA clade</taxon>
        <taxon>indigoferoid/millettioid clade</taxon>
        <taxon>Phaseoleae</taxon>
        <taxon>Glycine</taxon>
        <taxon>Glycine subgen. Soja</taxon>
    </lineage>
</organism>
<proteinExistence type="predicted"/>
<evidence type="ECO:0000313" key="2">
    <source>
        <dbReference type="EMBL" id="RZC29035.1"/>
    </source>
</evidence>
<keyword evidence="2" id="KW-0808">Transferase</keyword>
<evidence type="ECO:0000313" key="3">
    <source>
        <dbReference type="Proteomes" id="UP000289340"/>
    </source>
</evidence>
<keyword evidence="1" id="KW-1133">Transmembrane helix</keyword>